<proteinExistence type="predicted"/>
<gene>
    <name evidence="1" type="ORF">PCASD_10661</name>
</gene>
<name>A0A2N5UI97_9BASI</name>
<sequence length="130" mass="14382">MACPGLSHLDGQAFRGVYHLNDGRSIKAVHTSMDQPSLRCVQHLDGQAIEPPDREIPQMIGPVGFIKFIAYFDTRLRLDCMLEPLKILDARTDPPYSLVNRIQSSSRASACPAVTSQFTLLAICDLRNIG</sequence>
<evidence type="ECO:0000313" key="2">
    <source>
        <dbReference type="Proteomes" id="UP000235392"/>
    </source>
</evidence>
<dbReference type="EMBL" id="PGCI01000142">
    <property type="protein sequence ID" value="PLW37474.1"/>
    <property type="molecule type" value="Genomic_DNA"/>
</dbReference>
<protein>
    <submittedName>
        <fullName evidence="1">Uncharacterized protein</fullName>
    </submittedName>
</protein>
<evidence type="ECO:0000313" key="1">
    <source>
        <dbReference type="EMBL" id="PLW37474.1"/>
    </source>
</evidence>
<reference evidence="1 2" key="1">
    <citation type="submission" date="2017-11" db="EMBL/GenBank/DDBJ databases">
        <title>De novo assembly and phasing of dikaryotic genomes from two isolates of Puccinia coronata f. sp. avenae, the causal agent of oat crown rust.</title>
        <authorList>
            <person name="Miller M.E."/>
            <person name="Zhang Y."/>
            <person name="Omidvar V."/>
            <person name="Sperschneider J."/>
            <person name="Schwessinger B."/>
            <person name="Raley C."/>
            <person name="Palmer J.M."/>
            <person name="Garnica D."/>
            <person name="Upadhyaya N."/>
            <person name="Rathjen J."/>
            <person name="Taylor J.M."/>
            <person name="Park R.F."/>
            <person name="Dodds P.N."/>
            <person name="Hirsch C.D."/>
            <person name="Kianian S.F."/>
            <person name="Figueroa M."/>
        </authorList>
    </citation>
    <scope>NUCLEOTIDE SEQUENCE [LARGE SCALE GENOMIC DNA]</scope>
    <source>
        <strain evidence="1">12SD80</strain>
    </source>
</reference>
<organism evidence="1 2">
    <name type="scientific">Puccinia coronata f. sp. avenae</name>
    <dbReference type="NCBI Taxonomy" id="200324"/>
    <lineage>
        <taxon>Eukaryota</taxon>
        <taxon>Fungi</taxon>
        <taxon>Dikarya</taxon>
        <taxon>Basidiomycota</taxon>
        <taxon>Pucciniomycotina</taxon>
        <taxon>Pucciniomycetes</taxon>
        <taxon>Pucciniales</taxon>
        <taxon>Pucciniaceae</taxon>
        <taxon>Puccinia</taxon>
    </lineage>
</organism>
<comment type="caution">
    <text evidence="1">The sequence shown here is derived from an EMBL/GenBank/DDBJ whole genome shotgun (WGS) entry which is preliminary data.</text>
</comment>
<accession>A0A2N5UI97</accession>
<dbReference type="AlphaFoldDB" id="A0A2N5UI97"/>
<dbReference type="Proteomes" id="UP000235392">
    <property type="component" value="Unassembled WGS sequence"/>
</dbReference>